<sequence length="207" mass="23556">MDRTVQLWDVRMLKDRSSSLAVLKHEKPVNSAYFSSTDGCRLLTTDQNQQLRIYRSPNWLLERIILHPHRIFQHITPIKATWHPLQDLIVVGRYPDPSFCADDSRSIDIIDADTGKIVSQLQDSEAPGLACVNKFNRQGDTLASGMGINILLWNKKEEDAKLQEELMTKVKSKSLTPGIRGHGNLGRKPHKSQNKSNKSQMDKKTKE</sequence>
<keyword evidence="8" id="KW-0539">Nucleus</keyword>
<evidence type="ECO:0000256" key="7">
    <source>
        <dbReference type="ARBA" id="ARBA00023125"/>
    </source>
</evidence>
<evidence type="ECO:0000256" key="3">
    <source>
        <dbReference type="ARBA" id="ARBA00022574"/>
    </source>
</evidence>
<dbReference type="Gene3D" id="2.130.10.10">
    <property type="entry name" value="YVTN repeat-like/Quinoprotein amine dehydrogenase"/>
    <property type="match status" value="1"/>
</dbReference>
<accession>A0AAE0T4A1</accession>
<dbReference type="GO" id="GO:0080008">
    <property type="term" value="C:Cul4-RING E3 ubiquitin ligase complex"/>
    <property type="evidence" value="ECO:0007669"/>
    <property type="project" value="InterPro"/>
</dbReference>
<evidence type="ECO:0000256" key="9">
    <source>
        <dbReference type="SAM" id="MobiDB-lite"/>
    </source>
</evidence>
<dbReference type="GO" id="GO:0005634">
    <property type="term" value="C:nucleus"/>
    <property type="evidence" value="ECO:0007669"/>
    <property type="project" value="UniProtKB-SubCell"/>
</dbReference>
<keyword evidence="6" id="KW-0833">Ubl conjugation pathway</keyword>
<name>A0AAE0T4A1_9BIVA</name>
<evidence type="ECO:0000256" key="1">
    <source>
        <dbReference type="ARBA" id="ARBA00004123"/>
    </source>
</evidence>
<dbReference type="InterPro" id="IPR015943">
    <property type="entry name" value="WD40/YVTN_repeat-like_dom_sf"/>
</dbReference>
<dbReference type="InterPro" id="IPR033312">
    <property type="entry name" value="DDB2"/>
</dbReference>
<dbReference type="AlphaFoldDB" id="A0AAE0T4A1"/>
<comment type="similarity">
    <text evidence="2">Belongs to the WD repeat DDB2/WDR76 family.</text>
</comment>
<evidence type="ECO:0000256" key="2">
    <source>
        <dbReference type="ARBA" id="ARBA00005434"/>
    </source>
</evidence>
<keyword evidence="4" id="KW-0677">Repeat</keyword>
<dbReference type="InterPro" id="IPR036322">
    <property type="entry name" value="WD40_repeat_dom_sf"/>
</dbReference>
<reference evidence="10" key="3">
    <citation type="submission" date="2023-05" db="EMBL/GenBank/DDBJ databases">
        <authorList>
            <person name="Smith C.H."/>
        </authorList>
    </citation>
    <scope>NUCLEOTIDE SEQUENCE</scope>
    <source>
        <strain evidence="10">CHS0354</strain>
        <tissue evidence="10">Mantle</tissue>
    </source>
</reference>
<dbReference type="GO" id="GO:0006281">
    <property type="term" value="P:DNA repair"/>
    <property type="evidence" value="ECO:0007669"/>
    <property type="project" value="InterPro"/>
</dbReference>
<dbReference type="PANTHER" id="PTHR15169">
    <property type="entry name" value="DAMAGE-SPECIFIC DNA BINDING PROTEIN 2"/>
    <property type="match status" value="1"/>
</dbReference>
<dbReference type="SUPFAM" id="SSF50978">
    <property type="entry name" value="WD40 repeat-like"/>
    <property type="match status" value="1"/>
</dbReference>
<reference evidence="10" key="1">
    <citation type="journal article" date="2021" name="Genome Biol. Evol.">
        <title>A High-Quality Reference Genome for a Parasitic Bivalve with Doubly Uniparental Inheritance (Bivalvia: Unionida).</title>
        <authorList>
            <person name="Smith C.H."/>
        </authorList>
    </citation>
    <scope>NUCLEOTIDE SEQUENCE</scope>
    <source>
        <strain evidence="10">CHS0354</strain>
    </source>
</reference>
<evidence type="ECO:0000256" key="8">
    <source>
        <dbReference type="ARBA" id="ARBA00023242"/>
    </source>
</evidence>
<dbReference type="GO" id="GO:0009411">
    <property type="term" value="P:response to UV"/>
    <property type="evidence" value="ECO:0007669"/>
    <property type="project" value="TreeGrafter"/>
</dbReference>
<gene>
    <name evidence="10" type="ORF">CHS0354_030311</name>
</gene>
<evidence type="ECO:0008006" key="12">
    <source>
        <dbReference type="Google" id="ProtNLM"/>
    </source>
</evidence>
<evidence type="ECO:0000256" key="5">
    <source>
        <dbReference type="ARBA" id="ARBA00022763"/>
    </source>
</evidence>
<keyword evidence="3" id="KW-0853">WD repeat</keyword>
<evidence type="ECO:0000256" key="4">
    <source>
        <dbReference type="ARBA" id="ARBA00022737"/>
    </source>
</evidence>
<dbReference type="Proteomes" id="UP001195483">
    <property type="component" value="Unassembled WGS sequence"/>
</dbReference>
<keyword evidence="7" id="KW-0238">DNA-binding</keyword>
<comment type="caution">
    <text evidence="10">The sequence shown here is derived from an EMBL/GenBank/DDBJ whole genome shotgun (WGS) entry which is preliminary data.</text>
</comment>
<reference evidence="10" key="2">
    <citation type="journal article" date="2021" name="Genome Biol. Evol.">
        <title>Developing a high-quality reference genome for a parasitic bivalve with doubly uniparental inheritance (Bivalvia: Unionida).</title>
        <authorList>
            <person name="Smith C.H."/>
        </authorList>
    </citation>
    <scope>NUCLEOTIDE SEQUENCE</scope>
    <source>
        <strain evidence="10">CHS0354</strain>
        <tissue evidence="10">Mantle</tissue>
    </source>
</reference>
<keyword evidence="5" id="KW-0227">DNA damage</keyword>
<dbReference type="EMBL" id="JAEAOA010001808">
    <property type="protein sequence ID" value="KAK3603471.1"/>
    <property type="molecule type" value="Genomic_DNA"/>
</dbReference>
<organism evidence="10 11">
    <name type="scientific">Potamilus streckersoni</name>
    <dbReference type="NCBI Taxonomy" id="2493646"/>
    <lineage>
        <taxon>Eukaryota</taxon>
        <taxon>Metazoa</taxon>
        <taxon>Spiralia</taxon>
        <taxon>Lophotrochozoa</taxon>
        <taxon>Mollusca</taxon>
        <taxon>Bivalvia</taxon>
        <taxon>Autobranchia</taxon>
        <taxon>Heteroconchia</taxon>
        <taxon>Palaeoheterodonta</taxon>
        <taxon>Unionida</taxon>
        <taxon>Unionoidea</taxon>
        <taxon>Unionidae</taxon>
        <taxon>Ambleminae</taxon>
        <taxon>Lampsilini</taxon>
        <taxon>Potamilus</taxon>
    </lineage>
</organism>
<evidence type="ECO:0000313" key="11">
    <source>
        <dbReference type="Proteomes" id="UP001195483"/>
    </source>
</evidence>
<feature type="region of interest" description="Disordered" evidence="9">
    <location>
        <begin position="168"/>
        <end position="207"/>
    </location>
</feature>
<dbReference type="PANTHER" id="PTHR15169:SF0">
    <property type="entry name" value="DNA DAMAGE-BINDING PROTEIN 2"/>
    <property type="match status" value="1"/>
</dbReference>
<keyword evidence="11" id="KW-1185">Reference proteome</keyword>
<protein>
    <recommendedName>
        <fullName evidence="12">DNA damage-binding protein 2</fullName>
    </recommendedName>
</protein>
<dbReference type="GO" id="GO:0003684">
    <property type="term" value="F:damaged DNA binding"/>
    <property type="evidence" value="ECO:0007669"/>
    <property type="project" value="InterPro"/>
</dbReference>
<comment type="subcellular location">
    <subcellularLocation>
        <location evidence="1">Nucleus</location>
    </subcellularLocation>
</comment>
<proteinExistence type="inferred from homology"/>
<evidence type="ECO:0000256" key="6">
    <source>
        <dbReference type="ARBA" id="ARBA00022786"/>
    </source>
</evidence>
<evidence type="ECO:0000313" key="10">
    <source>
        <dbReference type="EMBL" id="KAK3603471.1"/>
    </source>
</evidence>